<comment type="function">
    <text evidence="11">Site-specific tyrosine recombinase, which acts by catalyzing the cutting and rejoining of the recombining DNA molecules. The XerC-XerD complex is essential to convert dimers of the bacterial chromosome into monomers to permit their segregation at cell division. It also contributes to the segregational stability of plasmids.</text>
</comment>
<dbReference type="GO" id="GO:0005737">
    <property type="term" value="C:cytoplasm"/>
    <property type="evidence" value="ECO:0007669"/>
    <property type="project" value="UniProtKB-SubCell"/>
</dbReference>
<feature type="active site" evidence="11">
    <location>
        <position position="156"/>
    </location>
</feature>
<keyword evidence="15" id="KW-1185">Reference proteome</keyword>
<dbReference type="PANTHER" id="PTHR30349">
    <property type="entry name" value="PHAGE INTEGRASE-RELATED"/>
    <property type="match status" value="1"/>
</dbReference>
<keyword evidence="6 11" id="KW-0159">Chromosome partition</keyword>
<dbReference type="GO" id="GO:0003677">
    <property type="term" value="F:DNA binding"/>
    <property type="evidence" value="ECO:0007669"/>
    <property type="project" value="UniProtKB-UniRule"/>
</dbReference>
<dbReference type="InterPro" id="IPR010998">
    <property type="entry name" value="Integrase_recombinase_N"/>
</dbReference>
<protein>
    <recommendedName>
        <fullName evidence="3 11">Tyrosine recombinase XerC</fullName>
    </recommendedName>
</protein>
<dbReference type="InterPro" id="IPR044068">
    <property type="entry name" value="CB"/>
</dbReference>
<dbReference type="Proteomes" id="UP000218890">
    <property type="component" value="Chromosome"/>
</dbReference>
<dbReference type="Pfam" id="PF02899">
    <property type="entry name" value="Phage_int_SAM_1"/>
    <property type="match status" value="1"/>
</dbReference>
<dbReference type="Gene3D" id="1.10.150.130">
    <property type="match status" value="1"/>
</dbReference>
<evidence type="ECO:0000256" key="4">
    <source>
        <dbReference type="ARBA" id="ARBA00022490"/>
    </source>
</evidence>
<feature type="active site" evidence="11">
    <location>
        <position position="275"/>
    </location>
</feature>
<dbReference type="CDD" id="cd00798">
    <property type="entry name" value="INT_XerDC_C"/>
    <property type="match status" value="1"/>
</dbReference>
<gene>
    <name evidence="11 14" type="primary">xerC</name>
    <name evidence="14" type="ORF">HH1059_00250</name>
</gene>
<dbReference type="PROSITE" id="PS51898">
    <property type="entry name" value="TYR_RECOMBINASE"/>
    <property type="match status" value="1"/>
</dbReference>
<dbReference type="Gene3D" id="1.10.443.10">
    <property type="entry name" value="Intergrase catalytic core"/>
    <property type="match status" value="1"/>
</dbReference>
<reference evidence="14" key="1">
    <citation type="submission" date="2016-02" db="EMBL/GenBank/DDBJ databases">
        <title>Halorhodospira halochloris DSM-1059 complete genome, version 2.</title>
        <authorList>
            <person name="Tsukatani Y."/>
        </authorList>
    </citation>
    <scope>NUCLEOTIDE SEQUENCE</scope>
    <source>
        <strain evidence="14">DSM 1059</strain>
    </source>
</reference>
<sequence length="311" mass="34796">MEEDWLTRFETHLATERRLAELTQKNYQRDLKAFMKFCAEREVASWSSVSDALVRTFIAQGRRQGLGSASLARRLAALRSFFRFLIREGVLNSDPAQDIQAPRANKRLPNTLDPDEVAALLDGGVKTTTTNRDADDEPLLMRDRAIYELIYSSGLRLNEVVSLNTVDVDIAEGAVKVSGKGAKERIVPVGNLAIRALKAWLPARSLMAAADERAMFVGRHGRRLGARNVQKRLNQLAAMNGVQRRVHPHMLRHSFATHLLESSGDLRAVQELLGHANLSTTQIYTHLDFQHLAQVYDNAHPRARKGGENDS</sequence>
<dbReference type="NCBIfam" id="TIGR02224">
    <property type="entry name" value="recomb_XerC"/>
    <property type="match status" value="1"/>
</dbReference>
<dbReference type="InterPro" id="IPR013762">
    <property type="entry name" value="Integrase-like_cat_sf"/>
</dbReference>
<evidence type="ECO:0000313" key="14">
    <source>
        <dbReference type="EMBL" id="BAU56694.2"/>
    </source>
</evidence>
<evidence type="ECO:0000313" key="15">
    <source>
        <dbReference type="Proteomes" id="UP000218890"/>
    </source>
</evidence>
<dbReference type="PROSITE" id="PS51900">
    <property type="entry name" value="CB"/>
    <property type="match status" value="1"/>
</dbReference>
<dbReference type="NCBIfam" id="NF001399">
    <property type="entry name" value="PRK00283.1"/>
    <property type="match status" value="1"/>
</dbReference>
<dbReference type="GO" id="GO:0007059">
    <property type="term" value="P:chromosome segregation"/>
    <property type="evidence" value="ECO:0007669"/>
    <property type="project" value="UniProtKB-UniRule"/>
</dbReference>
<dbReference type="InterPro" id="IPR002104">
    <property type="entry name" value="Integrase_catalytic"/>
</dbReference>
<dbReference type="InterPro" id="IPR023009">
    <property type="entry name" value="Tyrosine_recombinase_XerC/XerD"/>
</dbReference>
<dbReference type="GO" id="GO:0009037">
    <property type="term" value="F:tyrosine-based site-specific recombinase activity"/>
    <property type="evidence" value="ECO:0007669"/>
    <property type="project" value="UniProtKB-UniRule"/>
</dbReference>
<evidence type="ECO:0000256" key="8">
    <source>
        <dbReference type="ARBA" id="ARBA00023125"/>
    </source>
</evidence>
<keyword evidence="8 11" id="KW-0238">DNA-binding</keyword>
<evidence type="ECO:0000256" key="1">
    <source>
        <dbReference type="ARBA" id="ARBA00004496"/>
    </source>
</evidence>
<evidence type="ECO:0000256" key="9">
    <source>
        <dbReference type="ARBA" id="ARBA00023172"/>
    </source>
</evidence>
<dbReference type="InterPro" id="IPR011931">
    <property type="entry name" value="Recomb_XerC"/>
</dbReference>
<dbReference type="PANTHER" id="PTHR30349:SF81">
    <property type="entry name" value="TYROSINE RECOMBINASE XERC"/>
    <property type="match status" value="1"/>
</dbReference>
<feature type="domain" description="Core-binding (CB)" evidence="13">
    <location>
        <begin position="1"/>
        <end position="86"/>
    </location>
</feature>
<dbReference type="AlphaFoldDB" id="A0A0X8XB94"/>
<feature type="active site" evidence="11">
    <location>
        <position position="252"/>
    </location>
</feature>
<comment type="similarity">
    <text evidence="2 11">Belongs to the 'phage' integrase family. XerC subfamily.</text>
</comment>
<keyword evidence="4 11" id="KW-0963">Cytoplasm</keyword>
<dbReference type="GO" id="GO:0006313">
    <property type="term" value="P:DNA transposition"/>
    <property type="evidence" value="ECO:0007669"/>
    <property type="project" value="UniProtKB-UniRule"/>
</dbReference>
<dbReference type="InterPro" id="IPR050090">
    <property type="entry name" value="Tyrosine_recombinase_XerCD"/>
</dbReference>
<evidence type="ECO:0000256" key="3">
    <source>
        <dbReference type="ARBA" id="ARBA00015804"/>
    </source>
</evidence>
<keyword evidence="10 11" id="KW-0131">Cell cycle</keyword>
<organism evidence="14 15">
    <name type="scientific">Halorhodospira halochloris</name>
    <name type="common">Ectothiorhodospira halochloris</name>
    <dbReference type="NCBI Taxonomy" id="1052"/>
    <lineage>
        <taxon>Bacteria</taxon>
        <taxon>Pseudomonadati</taxon>
        <taxon>Pseudomonadota</taxon>
        <taxon>Gammaproteobacteria</taxon>
        <taxon>Chromatiales</taxon>
        <taxon>Ectothiorhodospiraceae</taxon>
        <taxon>Halorhodospira</taxon>
    </lineage>
</organism>
<evidence type="ECO:0000256" key="10">
    <source>
        <dbReference type="ARBA" id="ARBA00023306"/>
    </source>
</evidence>
<dbReference type="HAMAP" id="MF_01808">
    <property type="entry name" value="Recomb_XerC_XerD"/>
    <property type="match status" value="1"/>
</dbReference>
<evidence type="ECO:0000256" key="5">
    <source>
        <dbReference type="ARBA" id="ARBA00022618"/>
    </source>
</evidence>
<dbReference type="InterPro" id="IPR011010">
    <property type="entry name" value="DNA_brk_join_enz"/>
</dbReference>
<accession>A0A0X8XB94</accession>
<keyword evidence="5 11" id="KW-0132">Cell division</keyword>
<comment type="subunit">
    <text evidence="11">Forms a cyclic heterotetrameric complex composed of two molecules of XerC and two molecules of XerD.</text>
</comment>
<dbReference type="InterPro" id="IPR004107">
    <property type="entry name" value="Integrase_SAM-like_N"/>
</dbReference>
<comment type="subcellular location">
    <subcellularLocation>
        <location evidence="1 11">Cytoplasm</location>
    </subcellularLocation>
</comment>
<dbReference type="GO" id="GO:0051301">
    <property type="term" value="P:cell division"/>
    <property type="evidence" value="ECO:0007669"/>
    <property type="project" value="UniProtKB-UniRule"/>
</dbReference>
<evidence type="ECO:0000256" key="6">
    <source>
        <dbReference type="ARBA" id="ARBA00022829"/>
    </source>
</evidence>
<dbReference type="EMBL" id="AP017372">
    <property type="protein sequence ID" value="BAU56694.2"/>
    <property type="molecule type" value="Genomic_DNA"/>
</dbReference>
<evidence type="ECO:0000259" key="12">
    <source>
        <dbReference type="PROSITE" id="PS51898"/>
    </source>
</evidence>
<dbReference type="Pfam" id="PF00589">
    <property type="entry name" value="Phage_integrase"/>
    <property type="match status" value="1"/>
</dbReference>
<keyword evidence="9 11" id="KW-0233">DNA recombination</keyword>
<feature type="active site" evidence="11">
    <location>
        <position position="249"/>
    </location>
</feature>
<feature type="domain" description="Tyr recombinase" evidence="12">
    <location>
        <begin position="107"/>
        <end position="297"/>
    </location>
</feature>
<evidence type="ECO:0000256" key="11">
    <source>
        <dbReference type="HAMAP-Rule" id="MF_01808"/>
    </source>
</evidence>
<feature type="active site" evidence="11">
    <location>
        <position position="180"/>
    </location>
</feature>
<dbReference type="SUPFAM" id="SSF56349">
    <property type="entry name" value="DNA breaking-rejoining enzymes"/>
    <property type="match status" value="1"/>
</dbReference>
<dbReference type="KEGG" id="hhk:HH1059_00250"/>
<proteinExistence type="inferred from homology"/>
<name>A0A0X8XB94_HALHR</name>
<feature type="active site" description="O-(3'-phospho-DNA)-tyrosine intermediate" evidence="11">
    <location>
        <position position="284"/>
    </location>
</feature>
<evidence type="ECO:0000256" key="7">
    <source>
        <dbReference type="ARBA" id="ARBA00022908"/>
    </source>
</evidence>
<evidence type="ECO:0000259" key="13">
    <source>
        <dbReference type="PROSITE" id="PS51900"/>
    </source>
</evidence>
<keyword evidence="7 11" id="KW-0229">DNA integration</keyword>
<evidence type="ECO:0000256" key="2">
    <source>
        <dbReference type="ARBA" id="ARBA00006657"/>
    </source>
</evidence>